<feature type="binding site" evidence="2">
    <location>
        <begin position="294"/>
        <end position="301"/>
    </location>
    <ligand>
        <name>ATP</name>
        <dbReference type="ChEBI" id="CHEBI:30616"/>
    </ligand>
</feature>
<organism evidence="4 5">
    <name type="scientific">Cadophora malorum</name>
    <dbReference type="NCBI Taxonomy" id="108018"/>
    <lineage>
        <taxon>Eukaryota</taxon>
        <taxon>Fungi</taxon>
        <taxon>Dikarya</taxon>
        <taxon>Ascomycota</taxon>
        <taxon>Pezizomycotina</taxon>
        <taxon>Leotiomycetes</taxon>
        <taxon>Helotiales</taxon>
        <taxon>Ploettnerulaceae</taxon>
        <taxon>Cadophora</taxon>
    </lineage>
</organism>
<dbReference type="InterPro" id="IPR040198">
    <property type="entry name" value="Fido_containing"/>
</dbReference>
<sequence length="408" mass="46885">MAYYQRSHSPHKRTSLEGRFEGLTVKEPVYKTINLPQLLRNTIRFKLKSPKARFTLKPDLLYDYFRFTPDPDEVFAESASYYGDVWQLLQDLKEQDDTYESYLVESMVMMIFQSNDLEKAGSSHEVTLKICKRIFAGEEIAEEVDVGDEEYKATQMYLHKKNRAADPKAVQRSRRQIIQHAFALKYITHRMVVQGEELSEDILLSTHKILTDGIDAENEEKDTSEAYGGVYRTDDVGWTFSSFAPPKDIPKLMANVIADFNSAVKEAESKESIDPYQLAAKYSHKILNIHPFLDGNSRLTRLLINTILLKYTGSMITIAEDKEQAMKWKETVTRAAEIEHSKDDDETSSKAPWAELATLIVIQGRTALRTLKESLAARKRGEQYSRRKSIIGYHWETEENDEAVEGGW</sequence>
<dbReference type="InterPro" id="IPR003812">
    <property type="entry name" value="Fido"/>
</dbReference>
<evidence type="ECO:0000256" key="1">
    <source>
        <dbReference type="PIRSR" id="PIRSR640198-1"/>
    </source>
</evidence>
<dbReference type="AlphaFoldDB" id="A0A8H7TL64"/>
<feature type="active site" evidence="1">
    <location>
        <position position="290"/>
    </location>
</feature>
<feature type="domain" description="Fido" evidence="3">
    <location>
        <begin position="198"/>
        <end position="359"/>
    </location>
</feature>
<dbReference type="Pfam" id="PF02661">
    <property type="entry name" value="Fic"/>
    <property type="match status" value="1"/>
</dbReference>
<evidence type="ECO:0000313" key="4">
    <source>
        <dbReference type="EMBL" id="KAG4421629.1"/>
    </source>
</evidence>
<dbReference type="InterPro" id="IPR036597">
    <property type="entry name" value="Fido-like_dom_sf"/>
</dbReference>
<dbReference type="PROSITE" id="PS51459">
    <property type="entry name" value="FIDO"/>
    <property type="match status" value="1"/>
</dbReference>
<dbReference type="OrthoDB" id="439046at2759"/>
<dbReference type="Gene3D" id="1.10.3290.10">
    <property type="entry name" value="Fido-like domain"/>
    <property type="match status" value="1"/>
</dbReference>
<accession>A0A8H7TL64</accession>
<dbReference type="PANTHER" id="PTHR13504:SF38">
    <property type="entry name" value="FIDO DOMAIN-CONTAINING PROTEIN"/>
    <property type="match status" value="1"/>
</dbReference>
<protein>
    <recommendedName>
        <fullName evidence="3">Fido domain-containing protein</fullName>
    </recommendedName>
</protein>
<dbReference type="PANTHER" id="PTHR13504">
    <property type="entry name" value="FIDO DOMAIN-CONTAINING PROTEIN DDB_G0283145"/>
    <property type="match status" value="1"/>
</dbReference>
<keyword evidence="2" id="KW-0067">ATP-binding</keyword>
<name>A0A8H7TL64_9HELO</name>
<keyword evidence="2" id="KW-0547">Nucleotide-binding</keyword>
<evidence type="ECO:0000313" key="5">
    <source>
        <dbReference type="Proteomes" id="UP000664132"/>
    </source>
</evidence>
<evidence type="ECO:0000256" key="2">
    <source>
        <dbReference type="PIRSR" id="PIRSR640198-2"/>
    </source>
</evidence>
<dbReference type="EMBL" id="JAFJYH010000062">
    <property type="protein sequence ID" value="KAG4421629.1"/>
    <property type="molecule type" value="Genomic_DNA"/>
</dbReference>
<proteinExistence type="predicted"/>
<comment type="caution">
    <text evidence="4">The sequence shown here is derived from an EMBL/GenBank/DDBJ whole genome shotgun (WGS) entry which is preliminary data.</text>
</comment>
<reference evidence="4" key="1">
    <citation type="submission" date="2021-02" db="EMBL/GenBank/DDBJ databases">
        <title>Genome sequence Cadophora malorum strain M34.</title>
        <authorList>
            <person name="Stefanovic E."/>
            <person name="Vu D."/>
            <person name="Scully C."/>
            <person name="Dijksterhuis J."/>
            <person name="Roader J."/>
            <person name="Houbraken J."/>
        </authorList>
    </citation>
    <scope>NUCLEOTIDE SEQUENCE</scope>
    <source>
        <strain evidence="4">M34</strain>
    </source>
</reference>
<keyword evidence="5" id="KW-1185">Reference proteome</keyword>
<dbReference type="Proteomes" id="UP000664132">
    <property type="component" value="Unassembled WGS sequence"/>
</dbReference>
<evidence type="ECO:0000259" key="3">
    <source>
        <dbReference type="PROSITE" id="PS51459"/>
    </source>
</evidence>
<dbReference type="GO" id="GO:0005524">
    <property type="term" value="F:ATP binding"/>
    <property type="evidence" value="ECO:0007669"/>
    <property type="project" value="UniProtKB-KW"/>
</dbReference>
<gene>
    <name evidence="4" type="ORF">IFR04_005248</name>
</gene>
<dbReference type="SUPFAM" id="SSF140931">
    <property type="entry name" value="Fic-like"/>
    <property type="match status" value="1"/>
</dbReference>